<dbReference type="CDD" id="cd14789">
    <property type="entry name" value="Tiki"/>
    <property type="match status" value="1"/>
</dbReference>
<dbReference type="PANTHER" id="PTHR40590:SF1">
    <property type="entry name" value="CYTOPLASMIC PROTEIN"/>
    <property type="match status" value="1"/>
</dbReference>
<dbReference type="EMBL" id="CWJI01000003">
    <property type="protein sequence ID" value="CRY54901.1"/>
    <property type="molecule type" value="Genomic_DNA"/>
</dbReference>
<dbReference type="Pfam" id="PF01963">
    <property type="entry name" value="TraB_PrgY_gumN"/>
    <property type="match status" value="1"/>
</dbReference>
<gene>
    <name evidence="1" type="ORF">ERS008476_01870</name>
</gene>
<dbReference type="RefSeq" id="WP_053009430.1">
    <property type="nucleotide sequence ID" value="NZ_CWJI01000003.1"/>
</dbReference>
<dbReference type="InterPro" id="IPR002816">
    <property type="entry name" value="TraB/PrgY/GumN_fam"/>
</dbReference>
<organism evidence="1 2">
    <name type="scientific">Yersinia intermedia</name>
    <dbReference type="NCBI Taxonomy" id="631"/>
    <lineage>
        <taxon>Bacteria</taxon>
        <taxon>Pseudomonadati</taxon>
        <taxon>Pseudomonadota</taxon>
        <taxon>Gammaproteobacteria</taxon>
        <taxon>Enterobacterales</taxon>
        <taxon>Yersiniaceae</taxon>
        <taxon>Yersinia</taxon>
    </lineage>
</organism>
<accession>A0A0H5MCV6</accession>
<dbReference type="InterPro" id="IPR047111">
    <property type="entry name" value="YbaP-like"/>
</dbReference>
<protein>
    <submittedName>
        <fullName evidence="1">Putative ligase</fullName>
    </submittedName>
</protein>
<dbReference type="PANTHER" id="PTHR40590">
    <property type="entry name" value="CYTOPLASMIC PROTEIN-RELATED"/>
    <property type="match status" value="1"/>
</dbReference>
<name>A0A0H5MCV6_YERIN</name>
<dbReference type="GO" id="GO:0016874">
    <property type="term" value="F:ligase activity"/>
    <property type="evidence" value="ECO:0007669"/>
    <property type="project" value="UniProtKB-KW"/>
</dbReference>
<dbReference type="AlphaFoldDB" id="A0A0H5MCV6"/>
<reference evidence="2" key="1">
    <citation type="submission" date="2015-03" db="EMBL/GenBank/DDBJ databases">
        <authorList>
            <consortium name="Pathogen Informatics"/>
        </authorList>
    </citation>
    <scope>NUCLEOTIDE SEQUENCE [LARGE SCALE GENOMIC DNA]</scope>
    <source>
        <strain evidence="2">R148</strain>
    </source>
</reference>
<evidence type="ECO:0000313" key="2">
    <source>
        <dbReference type="Proteomes" id="UP000043316"/>
    </source>
</evidence>
<keyword evidence="1" id="KW-0436">Ligase</keyword>
<dbReference type="Proteomes" id="UP000043316">
    <property type="component" value="Unassembled WGS sequence"/>
</dbReference>
<proteinExistence type="predicted"/>
<evidence type="ECO:0000313" key="1">
    <source>
        <dbReference type="EMBL" id="CRY54901.1"/>
    </source>
</evidence>
<sequence>MGQLLRRIAAFLGMAAPATYRYPALDITLPGERHFHMVGSIHMGTDGMFPLPHDLLNKLNQADALIVEADITEAAPSFGQDTLVEPLVDRLPEEHYQQLLQRCEEMGNDPLTMAFLPAWQVALMLQARQAQRLGLRGEYGIDYQLLKAAAAQDKKVIELEGTQMQLDLLEALPDNGMSLLLDTLTHWHTNARLLQTMMGWWLEHHPTTDLTTLTPTFSQHLYDVLMIQRNKRWQQLLEQLPSGRYVVAVGALHLYGEGNLPELLKPATTNQK</sequence>